<keyword evidence="3" id="KW-0998">Cell outer membrane</keyword>
<dbReference type="Gene3D" id="2.40.170.20">
    <property type="entry name" value="TonB-dependent receptor, beta-barrel domain"/>
    <property type="match status" value="1"/>
</dbReference>
<evidence type="ECO:0000256" key="3">
    <source>
        <dbReference type="ARBA" id="ARBA00023237"/>
    </source>
</evidence>
<evidence type="ECO:0000259" key="4">
    <source>
        <dbReference type="Pfam" id="PF07715"/>
    </source>
</evidence>
<dbReference type="Pfam" id="PF14905">
    <property type="entry name" value="OMP_b-brl_3"/>
    <property type="match status" value="1"/>
</dbReference>
<dbReference type="Gene3D" id="2.170.130.10">
    <property type="entry name" value="TonB-dependent receptor, plug domain"/>
    <property type="match status" value="1"/>
</dbReference>
<dbReference type="SUPFAM" id="SSF56935">
    <property type="entry name" value="Porins"/>
    <property type="match status" value="1"/>
</dbReference>
<evidence type="ECO:0000313" key="7">
    <source>
        <dbReference type="Proteomes" id="UP000501802"/>
    </source>
</evidence>
<dbReference type="RefSeq" id="WP_167214598.1">
    <property type="nucleotide sequence ID" value="NZ_CP050063.1"/>
</dbReference>
<reference evidence="6 7" key="1">
    <citation type="submission" date="2020-03" db="EMBL/GenBank/DDBJ databases">
        <authorList>
            <person name="Kim M.K."/>
        </authorList>
    </citation>
    <scope>NUCLEOTIDE SEQUENCE [LARGE SCALE GENOMIC DNA]</scope>
    <source>
        <strain evidence="6 7">BT328</strain>
    </source>
</reference>
<dbReference type="InterPro" id="IPR036942">
    <property type="entry name" value="Beta-barrel_TonB_sf"/>
</dbReference>
<evidence type="ECO:0000256" key="2">
    <source>
        <dbReference type="ARBA" id="ARBA00023136"/>
    </source>
</evidence>
<dbReference type="SUPFAM" id="SSF49452">
    <property type="entry name" value="Starch-binding domain-like"/>
    <property type="match status" value="1"/>
</dbReference>
<evidence type="ECO:0000313" key="6">
    <source>
        <dbReference type="EMBL" id="QIP15749.1"/>
    </source>
</evidence>
<name>A0A6G9ATU6_9BACT</name>
<sequence>MKRYFVFLFLSVFGQCQLKAQLTDSLGSASGFFADSITGKAIPFATVKLFQSLGGPKKKLAEGTLTDSLGHFSLNNLPYGTYSLAFSAVGYRAFQTPVWMINGQSPAFDLGTIAIGQDVKNLKAVTVRGQKPLIEQRVDGITFNVESLPAIAGSNASDVLRKVPLLSVDGNGGLSMRGSSNIRVFIDGKPSEIYASSLADALKSIPGESIVNVEVITHPSARYDAEGTDGVVNIITRRIRTNITNGNVSGVLGNRSESLMGNVQSKYDKWLVKLDGFYQTYWNQNGSVLERKTGPVQVVQKNESRQSGDYFFGGANVLYSLDSLNTLNVGYRHRWSPYQTYVISDNFYTKNGTVLPSFRRQIDTPITNDGDAFTAGYTGNSRDKQKEISLLGTCFLFNGTSRYDMEQINNDQTPNKENFSGKTLNRDLMIQADYTQSFQNNLKWEIGGKLTQKNLNSDSRFGIYDFGTHSYNNDPLRTNAFSYRSTIYAVYTNFSFQLKKWQFMAGTRYEQTDLNANFKGNLLQIPGFQNLVPNLLISKNLNQKSTVKLGYTVKLVRPYFSYLNPTINNSDSLTNQFGNPYLRPEITRRYQLSFSRNGARLFTDIALFYNHNQNSIESIRTVRSDGVVENTWQNIGRNKRLGFSANLTWKPSPNISLGSTLTMQYVQLESPAMQLRNSGLMRQLVLNYSYKLPKGYSIDFYGFFDVATIQLQGYRSGWKFYNMTFSKKSTNDRFNMSLRMETFLTPYTFIDEVTMSESFYQRQTSRYQNQNLRFTVSYKLGKKDIKSPRMRQAENPE</sequence>
<evidence type="ECO:0000259" key="5">
    <source>
        <dbReference type="Pfam" id="PF14905"/>
    </source>
</evidence>
<organism evidence="6 7">
    <name type="scientific">Spirosoma aureum</name>
    <dbReference type="NCBI Taxonomy" id="2692134"/>
    <lineage>
        <taxon>Bacteria</taxon>
        <taxon>Pseudomonadati</taxon>
        <taxon>Bacteroidota</taxon>
        <taxon>Cytophagia</taxon>
        <taxon>Cytophagales</taxon>
        <taxon>Cytophagaceae</taxon>
        <taxon>Spirosoma</taxon>
    </lineage>
</organism>
<proteinExistence type="predicted"/>
<evidence type="ECO:0000256" key="1">
    <source>
        <dbReference type="ARBA" id="ARBA00004442"/>
    </source>
</evidence>
<dbReference type="InterPro" id="IPR013784">
    <property type="entry name" value="Carb-bd-like_fold"/>
</dbReference>
<dbReference type="InterPro" id="IPR012910">
    <property type="entry name" value="Plug_dom"/>
</dbReference>
<dbReference type="GO" id="GO:0030246">
    <property type="term" value="F:carbohydrate binding"/>
    <property type="evidence" value="ECO:0007669"/>
    <property type="project" value="InterPro"/>
</dbReference>
<dbReference type="Gene3D" id="2.60.40.1120">
    <property type="entry name" value="Carboxypeptidase-like, regulatory domain"/>
    <property type="match status" value="1"/>
</dbReference>
<dbReference type="Proteomes" id="UP000501802">
    <property type="component" value="Chromosome"/>
</dbReference>
<keyword evidence="7" id="KW-1185">Reference proteome</keyword>
<feature type="domain" description="Outer membrane protein beta-barrel" evidence="5">
    <location>
        <begin position="383"/>
        <end position="778"/>
    </location>
</feature>
<accession>A0A6G9ATU6</accession>
<feature type="domain" description="TonB-dependent receptor plug" evidence="4">
    <location>
        <begin position="147"/>
        <end position="231"/>
    </location>
</feature>
<gene>
    <name evidence="6" type="ORF">G8759_25500</name>
</gene>
<comment type="subcellular location">
    <subcellularLocation>
        <location evidence="1">Cell outer membrane</location>
    </subcellularLocation>
</comment>
<dbReference type="Pfam" id="PF13620">
    <property type="entry name" value="CarboxypepD_reg"/>
    <property type="match status" value="1"/>
</dbReference>
<dbReference type="InterPro" id="IPR037066">
    <property type="entry name" value="Plug_dom_sf"/>
</dbReference>
<dbReference type="Pfam" id="PF07715">
    <property type="entry name" value="Plug"/>
    <property type="match status" value="1"/>
</dbReference>
<dbReference type="GO" id="GO:0009279">
    <property type="term" value="C:cell outer membrane"/>
    <property type="evidence" value="ECO:0007669"/>
    <property type="project" value="UniProtKB-SubCell"/>
</dbReference>
<dbReference type="AlphaFoldDB" id="A0A6G9ATU6"/>
<dbReference type="KEGG" id="spib:G8759_25500"/>
<dbReference type="InterPro" id="IPR041700">
    <property type="entry name" value="OMP_b-brl_3"/>
</dbReference>
<keyword evidence="6" id="KW-0675">Receptor</keyword>
<keyword evidence="2" id="KW-0472">Membrane</keyword>
<dbReference type="EMBL" id="CP050063">
    <property type="protein sequence ID" value="QIP15749.1"/>
    <property type="molecule type" value="Genomic_DNA"/>
</dbReference>
<protein>
    <submittedName>
        <fullName evidence="6">TonB-dependent receptor</fullName>
    </submittedName>
</protein>